<organism evidence="2 3">
    <name type="scientific">Hymenoscyphus albidus</name>
    <dbReference type="NCBI Taxonomy" id="595503"/>
    <lineage>
        <taxon>Eukaryota</taxon>
        <taxon>Fungi</taxon>
        <taxon>Dikarya</taxon>
        <taxon>Ascomycota</taxon>
        <taxon>Pezizomycotina</taxon>
        <taxon>Leotiomycetes</taxon>
        <taxon>Helotiales</taxon>
        <taxon>Helotiaceae</taxon>
        <taxon>Hymenoscyphus</taxon>
    </lineage>
</organism>
<accession>A0A9N9LVM1</accession>
<evidence type="ECO:0000256" key="1">
    <source>
        <dbReference type="SAM" id="MobiDB-lite"/>
    </source>
</evidence>
<comment type="caution">
    <text evidence="2">The sequence shown here is derived from an EMBL/GenBank/DDBJ whole genome shotgun (WGS) entry which is preliminary data.</text>
</comment>
<protein>
    <submittedName>
        <fullName evidence="2">Uncharacterized protein</fullName>
    </submittedName>
</protein>
<name>A0A9N9LVM1_9HELO</name>
<feature type="compositionally biased region" description="Low complexity" evidence="1">
    <location>
        <begin position="191"/>
        <end position="228"/>
    </location>
</feature>
<proteinExistence type="predicted"/>
<evidence type="ECO:0000313" key="2">
    <source>
        <dbReference type="EMBL" id="CAG8981994.1"/>
    </source>
</evidence>
<keyword evidence="3" id="KW-1185">Reference proteome</keyword>
<feature type="region of interest" description="Disordered" evidence="1">
    <location>
        <begin position="157"/>
        <end position="303"/>
    </location>
</feature>
<dbReference type="Proteomes" id="UP000701801">
    <property type="component" value="Unassembled WGS sequence"/>
</dbReference>
<dbReference type="OrthoDB" id="10377491at2759"/>
<feature type="compositionally biased region" description="Polar residues" evidence="1">
    <location>
        <begin position="172"/>
        <end position="190"/>
    </location>
</feature>
<dbReference type="EMBL" id="CAJVRM010000551">
    <property type="protein sequence ID" value="CAG8981994.1"/>
    <property type="molecule type" value="Genomic_DNA"/>
</dbReference>
<dbReference type="AlphaFoldDB" id="A0A9N9LVM1"/>
<evidence type="ECO:0000313" key="3">
    <source>
        <dbReference type="Proteomes" id="UP000701801"/>
    </source>
</evidence>
<feature type="compositionally biased region" description="Polar residues" evidence="1">
    <location>
        <begin position="253"/>
        <end position="263"/>
    </location>
</feature>
<gene>
    <name evidence="2" type="ORF">HYALB_00004861</name>
</gene>
<sequence>MADWLEHYYGAKIELVQVDPNSPFDFERVRTNELKAARFELYYFYDPRDRFYVWVRHVQRVYYEPVLDFEFLNTPLRARHIDLVQIPPEEAAPPLEPFWRKCQNSLLPNILKYSRFELLYCQDPDDPAYTLCHGTYRIDYPTPPKPDVEPIPIPILPTTPSGHGGRPIKYTQVVTPTKKTSATKRNTPINKPSSAKKPSSSKRSTPIKKATPIKKPSSAKTPSSTKKSTSVKKRSQSSPSQNTDPPSIPRPNPNTTNAATQLLSMAPQPTPPRQIPMHTVRRAQNQPEPEPDAKRQKIMRGPW</sequence>
<reference evidence="2" key="1">
    <citation type="submission" date="2021-07" db="EMBL/GenBank/DDBJ databases">
        <authorList>
            <person name="Durling M."/>
        </authorList>
    </citation>
    <scope>NUCLEOTIDE SEQUENCE</scope>
</reference>